<dbReference type="PANTHER" id="PTHR34179:SF1">
    <property type="entry name" value="TUMOR PROTEIN P53-INDUCIBLE PROTEIN 13"/>
    <property type="match status" value="1"/>
</dbReference>
<proteinExistence type="predicted"/>
<evidence type="ECO:0008006" key="3">
    <source>
        <dbReference type="Google" id="ProtNLM"/>
    </source>
</evidence>
<name>A0AAE1UBT2_9EUCA</name>
<dbReference type="AlphaFoldDB" id="A0AAE1UBT2"/>
<dbReference type="Pfam" id="PF11303">
    <property type="entry name" value="DUF3105"/>
    <property type="match status" value="1"/>
</dbReference>
<dbReference type="Proteomes" id="UP001292094">
    <property type="component" value="Unassembled WGS sequence"/>
</dbReference>
<sequence>MPSADFCSVASVSQSTGSVLTQTSSLIGIKMWRIVAIGVMVITTQARLIFPPGSDMGYIVPDDPGPEKYDDDFNLLNDVEIEKKAHILERGAREALNQVEEALRHTDEEREVDDRYSALSDNTVETDPVENWHGKWFPHAPISATRQNSVPDSLKDEEHGVVMGVSHVSCDNAKVNLTIDWDNSSINYTCFDPKNHRIPVQSNLASIAKCDDIPKGYRAQHICMFHNITYNTTLPTFGPHRPLWPAFGEYLFVPVQRWLHSLEHGSIVMLYHPCAEPALVHRLRKLLTGCFRKHVITPYTLLTQERPLALLGWGCSLEMATVNNEEVKAFIKKRALHGPEGHYPKNGSFKEGLLKPAEYPNGSNGIDRNICPQ</sequence>
<comment type="caution">
    <text evidence="1">The sequence shown here is derived from an EMBL/GenBank/DDBJ whole genome shotgun (WGS) entry which is preliminary data.</text>
</comment>
<dbReference type="InterPro" id="IPR021454">
    <property type="entry name" value="DUF3105"/>
</dbReference>
<accession>A0AAE1UBT2</accession>
<reference evidence="1" key="1">
    <citation type="submission" date="2023-11" db="EMBL/GenBank/DDBJ databases">
        <title>Genome assemblies of two species of porcelain crab, Petrolisthes cinctipes and Petrolisthes manimaculis (Anomura: Porcellanidae).</title>
        <authorList>
            <person name="Angst P."/>
        </authorList>
    </citation>
    <scope>NUCLEOTIDE SEQUENCE</scope>
    <source>
        <strain evidence="1">PB745_02</strain>
        <tissue evidence="1">Gill</tissue>
    </source>
</reference>
<evidence type="ECO:0000313" key="1">
    <source>
        <dbReference type="EMBL" id="KAK4312889.1"/>
    </source>
</evidence>
<protein>
    <recommendedName>
        <fullName evidence="3">Tumor protein p53-inducible protein 13</fullName>
    </recommendedName>
</protein>
<gene>
    <name evidence="1" type="ORF">Pmani_015714</name>
</gene>
<organism evidence="1 2">
    <name type="scientific">Petrolisthes manimaculis</name>
    <dbReference type="NCBI Taxonomy" id="1843537"/>
    <lineage>
        <taxon>Eukaryota</taxon>
        <taxon>Metazoa</taxon>
        <taxon>Ecdysozoa</taxon>
        <taxon>Arthropoda</taxon>
        <taxon>Crustacea</taxon>
        <taxon>Multicrustacea</taxon>
        <taxon>Malacostraca</taxon>
        <taxon>Eumalacostraca</taxon>
        <taxon>Eucarida</taxon>
        <taxon>Decapoda</taxon>
        <taxon>Pleocyemata</taxon>
        <taxon>Anomura</taxon>
        <taxon>Galatheoidea</taxon>
        <taxon>Porcellanidae</taxon>
        <taxon>Petrolisthes</taxon>
    </lineage>
</organism>
<evidence type="ECO:0000313" key="2">
    <source>
        <dbReference type="Proteomes" id="UP001292094"/>
    </source>
</evidence>
<keyword evidence="2" id="KW-1185">Reference proteome</keyword>
<dbReference type="EMBL" id="JAWZYT010001367">
    <property type="protein sequence ID" value="KAK4312889.1"/>
    <property type="molecule type" value="Genomic_DNA"/>
</dbReference>
<dbReference type="GO" id="GO:0005737">
    <property type="term" value="C:cytoplasm"/>
    <property type="evidence" value="ECO:0007669"/>
    <property type="project" value="TreeGrafter"/>
</dbReference>
<dbReference type="PANTHER" id="PTHR34179">
    <property type="entry name" value="TUMOR PROTEIN P53-INDUCIBLE PROTEIN 13"/>
    <property type="match status" value="1"/>
</dbReference>